<feature type="domain" description="HAMP" evidence="12">
    <location>
        <begin position="93"/>
        <end position="145"/>
    </location>
</feature>
<dbReference type="Gene3D" id="1.10.287.130">
    <property type="match status" value="1"/>
</dbReference>
<keyword evidence="7 13" id="KW-0418">Kinase</keyword>
<dbReference type="AlphaFoldDB" id="A0A7W4UDK3"/>
<protein>
    <recommendedName>
        <fullName evidence="3">histidine kinase</fullName>
        <ecNumber evidence="3">2.7.13.3</ecNumber>
    </recommendedName>
</protein>
<keyword evidence="5" id="KW-0808">Transferase</keyword>
<keyword evidence="8 10" id="KW-1133">Transmembrane helix</keyword>
<gene>
    <name evidence="13" type="ORF">FHR80_001111</name>
</gene>
<dbReference type="RefSeq" id="WP_183295200.1">
    <property type="nucleotide sequence ID" value="NZ_JACHVX010000002.1"/>
</dbReference>
<name>A0A7W4UDK3_9CELL</name>
<dbReference type="Pfam" id="PF00512">
    <property type="entry name" value="HisKA"/>
    <property type="match status" value="1"/>
</dbReference>
<dbReference type="PROSITE" id="PS50109">
    <property type="entry name" value="HIS_KIN"/>
    <property type="match status" value="1"/>
</dbReference>
<dbReference type="InterPro" id="IPR036097">
    <property type="entry name" value="HisK_dim/P_sf"/>
</dbReference>
<dbReference type="PANTHER" id="PTHR43711">
    <property type="entry name" value="TWO-COMPONENT HISTIDINE KINASE"/>
    <property type="match status" value="1"/>
</dbReference>
<feature type="transmembrane region" description="Helical" evidence="10">
    <location>
        <begin position="36"/>
        <end position="60"/>
    </location>
</feature>
<keyword evidence="4" id="KW-0597">Phosphoprotein</keyword>
<evidence type="ECO:0000313" key="14">
    <source>
        <dbReference type="Proteomes" id="UP000518206"/>
    </source>
</evidence>
<dbReference type="InterPro" id="IPR005467">
    <property type="entry name" value="His_kinase_dom"/>
</dbReference>
<dbReference type="GO" id="GO:0000155">
    <property type="term" value="F:phosphorelay sensor kinase activity"/>
    <property type="evidence" value="ECO:0007669"/>
    <property type="project" value="InterPro"/>
</dbReference>
<evidence type="ECO:0000256" key="9">
    <source>
        <dbReference type="ARBA" id="ARBA00023012"/>
    </source>
</evidence>
<evidence type="ECO:0000259" key="11">
    <source>
        <dbReference type="PROSITE" id="PS50109"/>
    </source>
</evidence>
<dbReference type="SUPFAM" id="SSF55874">
    <property type="entry name" value="ATPase domain of HSP90 chaperone/DNA topoisomerase II/histidine kinase"/>
    <property type="match status" value="1"/>
</dbReference>
<evidence type="ECO:0000256" key="10">
    <source>
        <dbReference type="SAM" id="Phobius"/>
    </source>
</evidence>
<dbReference type="SMART" id="SM00387">
    <property type="entry name" value="HATPase_c"/>
    <property type="match status" value="1"/>
</dbReference>
<dbReference type="InterPro" id="IPR003594">
    <property type="entry name" value="HATPase_dom"/>
</dbReference>
<dbReference type="PANTHER" id="PTHR43711:SF1">
    <property type="entry name" value="HISTIDINE KINASE 1"/>
    <property type="match status" value="1"/>
</dbReference>
<organism evidence="13 14">
    <name type="scientific">Cellulomonas cellasea</name>
    <dbReference type="NCBI Taxonomy" id="43670"/>
    <lineage>
        <taxon>Bacteria</taxon>
        <taxon>Bacillati</taxon>
        <taxon>Actinomycetota</taxon>
        <taxon>Actinomycetes</taxon>
        <taxon>Micrococcales</taxon>
        <taxon>Cellulomonadaceae</taxon>
        <taxon>Cellulomonas</taxon>
    </lineage>
</organism>
<comment type="caution">
    <text evidence="13">The sequence shown here is derived from an EMBL/GenBank/DDBJ whole genome shotgun (WGS) entry which is preliminary data.</text>
</comment>
<proteinExistence type="predicted"/>
<sequence length="400" mass="41059">MISLADAGVVAVVVGAVSVAGVAAGTLLLRLLRRRTIWASTAVVLGTAGLVMAAGVLALSHKMLLTAGAFRMLLVAVLTATLAGSLVAAALARRLARGSAGLRHAAGLLGAGEPLTDVPDPDTRELRALAEALRAASGRLADAREREQAVEAARRELVAWVSHDLRSPVAGIRAMAEALEDGVVCEPADVADYHRRMRREAVRLAAMIDDLFELSGIHAGALVVRARPTELREVVGEALGGVEPLAAARGLTLDASALSDAAVLVDPDQLVRALRNLLGNAVRHSEPGGTVTVECGPEGDGAVVRVTDTCGGIPETDLARLFEVGFRGQWARTPGDDVGAGLGLAIAQGILDAHGGTITARNVEGGCRFTVRLPPGAERGAPALPATARDTAAIVDATSR</sequence>
<dbReference type="EMBL" id="JACHVX010000002">
    <property type="protein sequence ID" value="MBB2922199.1"/>
    <property type="molecule type" value="Genomic_DNA"/>
</dbReference>
<keyword evidence="9" id="KW-0902">Two-component regulatory system</keyword>
<evidence type="ECO:0000259" key="12">
    <source>
        <dbReference type="PROSITE" id="PS50885"/>
    </source>
</evidence>
<evidence type="ECO:0000256" key="5">
    <source>
        <dbReference type="ARBA" id="ARBA00022679"/>
    </source>
</evidence>
<dbReference type="PRINTS" id="PR00344">
    <property type="entry name" value="BCTRLSENSOR"/>
</dbReference>
<reference evidence="13 14" key="2">
    <citation type="submission" date="2020-08" db="EMBL/GenBank/DDBJ databases">
        <authorList>
            <person name="Partida-Martinez L."/>
            <person name="Huntemann M."/>
            <person name="Clum A."/>
            <person name="Wang J."/>
            <person name="Palaniappan K."/>
            <person name="Ritter S."/>
            <person name="Chen I.-M."/>
            <person name="Stamatis D."/>
            <person name="Reddy T."/>
            <person name="O'Malley R."/>
            <person name="Daum C."/>
            <person name="Shapiro N."/>
            <person name="Ivanova N."/>
            <person name="Kyrpides N."/>
            <person name="Woyke T."/>
        </authorList>
    </citation>
    <scope>NUCLEOTIDE SEQUENCE [LARGE SCALE GENOMIC DNA]</scope>
    <source>
        <strain evidence="13 14">RAS26</strain>
    </source>
</reference>
<evidence type="ECO:0000256" key="2">
    <source>
        <dbReference type="ARBA" id="ARBA00004236"/>
    </source>
</evidence>
<dbReference type="SMART" id="SM00388">
    <property type="entry name" value="HisKA"/>
    <property type="match status" value="1"/>
</dbReference>
<evidence type="ECO:0000313" key="13">
    <source>
        <dbReference type="EMBL" id="MBB2922199.1"/>
    </source>
</evidence>
<dbReference type="CDD" id="cd00075">
    <property type="entry name" value="HATPase"/>
    <property type="match status" value="1"/>
</dbReference>
<evidence type="ECO:0000256" key="3">
    <source>
        <dbReference type="ARBA" id="ARBA00012438"/>
    </source>
</evidence>
<evidence type="ECO:0000256" key="7">
    <source>
        <dbReference type="ARBA" id="ARBA00022777"/>
    </source>
</evidence>
<dbReference type="InterPro" id="IPR003661">
    <property type="entry name" value="HisK_dim/P_dom"/>
</dbReference>
<keyword evidence="6 10" id="KW-0812">Transmembrane</keyword>
<dbReference type="Proteomes" id="UP000518206">
    <property type="component" value="Unassembled WGS sequence"/>
</dbReference>
<dbReference type="GO" id="GO:0005886">
    <property type="term" value="C:plasma membrane"/>
    <property type="evidence" value="ECO:0007669"/>
    <property type="project" value="UniProtKB-SubCell"/>
</dbReference>
<dbReference type="InterPro" id="IPR003660">
    <property type="entry name" value="HAMP_dom"/>
</dbReference>
<evidence type="ECO:0000256" key="1">
    <source>
        <dbReference type="ARBA" id="ARBA00000085"/>
    </source>
</evidence>
<dbReference type="Gene3D" id="3.30.565.10">
    <property type="entry name" value="Histidine kinase-like ATPase, C-terminal domain"/>
    <property type="match status" value="1"/>
</dbReference>
<dbReference type="InterPro" id="IPR036890">
    <property type="entry name" value="HATPase_C_sf"/>
</dbReference>
<feature type="domain" description="Histidine kinase" evidence="11">
    <location>
        <begin position="160"/>
        <end position="377"/>
    </location>
</feature>
<dbReference type="InterPro" id="IPR050736">
    <property type="entry name" value="Sensor_HK_Regulatory"/>
</dbReference>
<keyword evidence="10" id="KW-0472">Membrane</keyword>
<dbReference type="CDD" id="cd00082">
    <property type="entry name" value="HisKA"/>
    <property type="match status" value="1"/>
</dbReference>
<dbReference type="Pfam" id="PF02518">
    <property type="entry name" value="HATPase_c"/>
    <property type="match status" value="1"/>
</dbReference>
<comment type="subcellular location">
    <subcellularLocation>
        <location evidence="2">Cell membrane</location>
    </subcellularLocation>
</comment>
<feature type="transmembrane region" description="Helical" evidence="10">
    <location>
        <begin position="6"/>
        <end position="29"/>
    </location>
</feature>
<evidence type="ECO:0000256" key="8">
    <source>
        <dbReference type="ARBA" id="ARBA00022989"/>
    </source>
</evidence>
<reference evidence="13 14" key="1">
    <citation type="submission" date="2020-08" db="EMBL/GenBank/DDBJ databases">
        <title>The Agave Microbiome: Exploring the role of microbial communities in plant adaptations to desert environments.</title>
        <authorList>
            <person name="Partida-Martinez L.P."/>
        </authorList>
    </citation>
    <scope>NUCLEOTIDE SEQUENCE [LARGE SCALE GENOMIC DNA]</scope>
    <source>
        <strain evidence="13 14">RAS26</strain>
    </source>
</reference>
<dbReference type="InterPro" id="IPR004358">
    <property type="entry name" value="Sig_transdc_His_kin-like_C"/>
</dbReference>
<accession>A0A7W4UDK3</accession>
<dbReference type="EC" id="2.7.13.3" evidence="3"/>
<evidence type="ECO:0000256" key="4">
    <source>
        <dbReference type="ARBA" id="ARBA00022553"/>
    </source>
</evidence>
<evidence type="ECO:0000256" key="6">
    <source>
        <dbReference type="ARBA" id="ARBA00022692"/>
    </source>
</evidence>
<dbReference type="SUPFAM" id="SSF47384">
    <property type="entry name" value="Homodimeric domain of signal transducing histidine kinase"/>
    <property type="match status" value="1"/>
</dbReference>
<comment type="catalytic activity">
    <reaction evidence="1">
        <text>ATP + protein L-histidine = ADP + protein N-phospho-L-histidine.</text>
        <dbReference type="EC" id="2.7.13.3"/>
    </reaction>
</comment>
<dbReference type="PROSITE" id="PS50885">
    <property type="entry name" value="HAMP"/>
    <property type="match status" value="1"/>
</dbReference>
<feature type="transmembrane region" description="Helical" evidence="10">
    <location>
        <begin position="72"/>
        <end position="92"/>
    </location>
</feature>